<gene>
    <name evidence="1" type="ORF">Tci_002856</name>
</gene>
<comment type="caution">
    <text evidence="1">The sequence shown here is derived from an EMBL/GenBank/DDBJ whole genome shotgun (WGS) entry which is preliminary data.</text>
</comment>
<accession>A0A6L2J1K2</accession>
<protein>
    <submittedName>
        <fullName evidence="1">Uncharacterized protein</fullName>
    </submittedName>
</protein>
<proteinExistence type="predicted"/>
<evidence type="ECO:0000313" key="1">
    <source>
        <dbReference type="EMBL" id="GEU30878.1"/>
    </source>
</evidence>
<dbReference type="EMBL" id="BKCJ010000197">
    <property type="protein sequence ID" value="GEU30878.1"/>
    <property type="molecule type" value="Genomic_DNA"/>
</dbReference>
<reference evidence="1" key="1">
    <citation type="journal article" date="2019" name="Sci. Rep.">
        <title>Draft genome of Tanacetum cinerariifolium, the natural source of mosquito coil.</title>
        <authorList>
            <person name="Yamashiro T."/>
            <person name="Shiraishi A."/>
            <person name="Satake H."/>
            <person name="Nakayama K."/>
        </authorList>
    </citation>
    <scope>NUCLEOTIDE SEQUENCE</scope>
</reference>
<dbReference type="AlphaFoldDB" id="A0A6L2J1K2"/>
<name>A0A6L2J1K2_TANCI</name>
<sequence>MRAGKSTFLKEILYEAIQESITSTLSRFMSMYASESMLPDWVQRAKPLSILSLGKRNLDDINECLFLHDHVSKKRCINEVDIGTNNDHSLRSLVNSAYGNKDVSSTFMNNDDVELSTPVMGTQTFSMSKVPVVVRITVGAQNNTGMSMPIQDVRGGSMT</sequence>
<organism evidence="1">
    <name type="scientific">Tanacetum cinerariifolium</name>
    <name type="common">Dalmatian daisy</name>
    <name type="synonym">Chrysanthemum cinerariifolium</name>
    <dbReference type="NCBI Taxonomy" id="118510"/>
    <lineage>
        <taxon>Eukaryota</taxon>
        <taxon>Viridiplantae</taxon>
        <taxon>Streptophyta</taxon>
        <taxon>Embryophyta</taxon>
        <taxon>Tracheophyta</taxon>
        <taxon>Spermatophyta</taxon>
        <taxon>Magnoliopsida</taxon>
        <taxon>eudicotyledons</taxon>
        <taxon>Gunneridae</taxon>
        <taxon>Pentapetalae</taxon>
        <taxon>asterids</taxon>
        <taxon>campanulids</taxon>
        <taxon>Asterales</taxon>
        <taxon>Asteraceae</taxon>
        <taxon>Asteroideae</taxon>
        <taxon>Anthemideae</taxon>
        <taxon>Anthemidinae</taxon>
        <taxon>Tanacetum</taxon>
    </lineage>
</organism>